<dbReference type="Pfam" id="PF20126">
    <property type="entry name" value="TumE"/>
    <property type="match status" value="1"/>
</dbReference>
<dbReference type="InterPro" id="IPR045397">
    <property type="entry name" value="TumE-like"/>
</dbReference>
<keyword evidence="2" id="KW-1185">Reference proteome</keyword>
<organism evidence="1 2">
    <name type="scientific">Kuenenia stuttgartiensis</name>
    <dbReference type="NCBI Taxonomy" id="174633"/>
    <lineage>
        <taxon>Bacteria</taxon>
        <taxon>Pseudomonadati</taxon>
        <taxon>Planctomycetota</taxon>
        <taxon>Candidatus Brocadiia</taxon>
        <taxon>Candidatus Brocadiales</taxon>
        <taxon>Candidatus Brocadiaceae</taxon>
        <taxon>Candidatus Kuenenia</taxon>
    </lineage>
</organism>
<evidence type="ECO:0000313" key="1">
    <source>
        <dbReference type="EMBL" id="SOH04477.1"/>
    </source>
</evidence>
<name>A0A2C9CI86_KUEST</name>
<dbReference type="AlphaFoldDB" id="A0A2C9CI86"/>
<reference evidence="2" key="1">
    <citation type="submission" date="2017-10" db="EMBL/GenBank/DDBJ databases">
        <authorList>
            <person name="Frank J."/>
        </authorList>
    </citation>
    <scope>NUCLEOTIDE SEQUENCE [LARGE SCALE GENOMIC DNA]</scope>
</reference>
<dbReference type="RefSeq" id="WP_197705393.1">
    <property type="nucleotide sequence ID" value="NZ_LT934425.1"/>
</dbReference>
<protein>
    <submittedName>
        <fullName evidence="1">Uncharacterized protein</fullName>
    </submittedName>
</protein>
<sequence>MKEILDKYKDIIKKYEILVWDSEPLAYRFKAIITFMDDSRLLIKDYTFPHGRKYSFHWQDRNSHLIIRWDNAMHWKDIDTFPHHKHEKASISSSKEVTLEDILNHIYEILNDGH</sequence>
<evidence type="ECO:0000313" key="2">
    <source>
        <dbReference type="Proteomes" id="UP000221734"/>
    </source>
</evidence>
<gene>
    <name evidence="1" type="ORF">KSMBR1_1979</name>
</gene>
<dbReference type="EMBL" id="LT934425">
    <property type="protein sequence ID" value="SOH04477.1"/>
    <property type="molecule type" value="Genomic_DNA"/>
</dbReference>
<dbReference type="Proteomes" id="UP000221734">
    <property type="component" value="Chromosome Kuenenia_stuttgartiensis_MBR1"/>
</dbReference>
<accession>A0A2C9CI86</accession>
<dbReference type="KEGG" id="kst:KSMBR1_1979"/>
<proteinExistence type="predicted"/>